<evidence type="ECO:0008006" key="4">
    <source>
        <dbReference type="Google" id="ProtNLM"/>
    </source>
</evidence>
<dbReference type="InterPro" id="IPR021288">
    <property type="entry name" value="Surface_antigen"/>
</dbReference>
<dbReference type="Proteomes" id="UP000030750">
    <property type="component" value="Unassembled WGS sequence"/>
</dbReference>
<evidence type="ECO:0000313" key="3">
    <source>
        <dbReference type="Proteomes" id="UP000030750"/>
    </source>
</evidence>
<keyword evidence="3" id="KW-1185">Reference proteome</keyword>
<accession>U6L8W9</accession>
<evidence type="ECO:0000313" key="2">
    <source>
        <dbReference type="EMBL" id="CDJ45653.1"/>
    </source>
</evidence>
<feature type="signal peptide" evidence="1">
    <location>
        <begin position="1"/>
        <end position="24"/>
    </location>
</feature>
<feature type="chain" id="PRO_5004673709" description="SAG family member" evidence="1">
    <location>
        <begin position="25"/>
        <end position="259"/>
    </location>
</feature>
<evidence type="ECO:0000256" key="1">
    <source>
        <dbReference type="SAM" id="SignalP"/>
    </source>
</evidence>
<dbReference type="EMBL" id="HG710173">
    <property type="protein sequence ID" value="CDJ45653.1"/>
    <property type="molecule type" value="Genomic_DNA"/>
</dbReference>
<dbReference type="AlphaFoldDB" id="U6L8W9"/>
<name>U6L8W9_9EIME</name>
<reference evidence="2" key="2">
    <citation type="submission" date="2013-10" db="EMBL/GenBank/DDBJ databases">
        <authorList>
            <person name="Aslett M."/>
        </authorList>
    </citation>
    <scope>NUCLEOTIDE SEQUENCE [LARGE SCALE GENOMIC DNA]</scope>
    <source>
        <strain evidence="2">Houghton</strain>
    </source>
</reference>
<dbReference type="VEuPathDB" id="ToxoDB:EBH_0051120"/>
<dbReference type="OrthoDB" id="347247at2759"/>
<gene>
    <name evidence="2" type="ORF">EBH_0051120</name>
</gene>
<reference evidence="2" key="1">
    <citation type="submission" date="2013-10" db="EMBL/GenBank/DDBJ databases">
        <title>Genomic analysis of the causative agents of coccidiosis in chickens.</title>
        <authorList>
            <person name="Reid A.J."/>
            <person name="Blake D."/>
            <person name="Billington K."/>
            <person name="Browne H."/>
            <person name="Dunn M."/>
            <person name="Hung S."/>
            <person name="Kawahara F."/>
            <person name="Miranda-Saavedra D."/>
            <person name="Mourier T."/>
            <person name="Nagra H."/>
            <person name="Otto T.D."/>
            <person name="Rawlings N."/>
            <person name="Sanchez A."/>
            <person name="Sanders M."/>
            <person name="Subramaniam C."/>
            <person name="Tay Y."/>
            <person name="Dear P."/>
            <person name="Doerig C."/>
            <person name="Gruber A."/>
            <person name="Parkinson J."/>
            <person name="Shirley M."/>
            <person name="Wan K.L."/>
            <person name="Berriman M."/>
            <person name="Tomley F."/>
            <person name="Pain A."/>
        </authorList>
    </citation>
    <scope>NUCLEOTIDE SEQUENCE [LARGE SCALE GENOMIC DNA]</scope>
    <source>
        <strain evidence="2">Houghton</strain>
    </source>
</reference>
<protein>
    <recommendedName>
        <fullName evidence="4">SAG family member</fullName>
    </recommendedName>
</protein>
<keyword evidence="1" id="KW-0732">Signal</keyword>
<dbReference type="Pfam" id="PF11054">
    <property type="entry name" value="Surface_antigen"/>
    <property type="match status" value="1"/>
</dbReference>
<proteinExistence type="predicted"/>
<sequence>MVVFGKTAATACLVALSGLQSAAAGPPTYKFTVENVTEEAYLAANLARNGKLLVQVNEVAREQSLENNLTGKLQEGDAITEGPCEQMQINTKLKNMFHQRFDYPSSTTPDYRQVLQDALKAGLAVFTDNKYPENDTAWEGIWDNDAGASLGYLLGSNSTQIGCVIGKCTTVQPNDDEPSSSTETPTEKAVLFCELSPAALEDKAPFDEEYFNGLIARTALLKAMTEDDLKAPAENGTVGAVVPAIVIAGFASMLTAVSA</sequence>
<organism evidence="2 3">
    <name type="scientific">Eimeria brunetti</name>
    <dbReference type="NCBI Taxonomy" id="51314"/>
    <lineage>
        <taxon>Eukaryota</taxon>
        <taxon>Sar</taxon>
        <taxon>Alveolata</taxon>
        <taxon>Apicomplexa</taxon>
        <taxon>Conoidasida</taxon>
        <taxon>Coccidia</taxon>
        <taxon>Eucoccidiorida</taxon>
        <taxon>Eimeriorina</taxon>
        <taxon>Eimeriidae</taxon>
        <taxon>Eimeria</taxon>
    </lineage>
</organism>